<dbReference type="EMBL" id="VLKU01000005">
    <property type="protein sequence ID" value="TWI34370.1"/>
    <property type="molecule type" value="Genomic_DNA"/>
</dbReference>
<protein>
    <submittedName>
        <fullName evidence="1">Uncharacterized protein</fullName>
    </submittedName>
</protein>
<dbReference type="Proteomes" id="UP000316225">
    <property type="component" value="Unassembled WGS sequence"/>
</dbReference>
<dbReference type="RefSeq" id="WP_145397706.1">
    <property type="nucleotide sequence ID" value="NZ_VLKU01000005.1"/>
</dbReference>
<proteinExistence type="predicted"/>
<gene>
    <name evidence="1" type="ORF">IQ24_01888</name>
</gene>
<accession>A0A562NQM3</accession>
<keyword evidence="2" id="KW-1185">Reference proteome</keyword>
<evidence type="ECO:0000313" key="2">
    <source>
        <dbReference type="Proteomes" id="UP000316225"/>
    </source>
</evidence>
<dbReference type="AlphaFoldDB" id="A0A562NQM3"/>
<comment type="caution">
    <text evidence="1">The sequence shown here is derived from an EMBL/GenBank/DDBJ whole genome shotgun (WGS) entry which is preliminary data.</text>
</comment>
<organism evidence="1 2">
    <name type="scientific">Paracoccus sulfuroxidans</name>
    <dbReference type="NCBI Taxonomy" id="384678"/>
    <lineage>
        <taxon>Bacteria</taxon>
        <taxon>Pseudomonadati</taxon>
        <taxon>Pseudomonadota</taxon>
        <taxon>Alphaproteobacteria</taxon>
        <taxon>Rhodobacterales</taxon>
        <taxon>Paracoccaceae</taxon>
        <taxon>Paracoccus</taxon>
    </lineage>
</organism>
<evidence type="ECO:0000313" key="1">
    <source>
        <dbReference type="EMBL" id="TWI34370.1"/>
    </source>
</evidence>
<sequence length="187" mass="21513">MRYLYRLESPWADWASFFDQPLCYTGARPVDGFDQIEGLETRPGGVWCGLWMLGDWADARRFHSLEPLDPDGKGPENSLNRLLGIDHRHPMMRFATRIDADAFHGEALRPDELLTGVYPSACFHPRWLKLLGRNLSSPGELMRDVTIDDRHVEVQFDGHWLRKSPDLGLWLLNKARERGDLSGFIPQ</sequence>
<name>A0A562NQM3_9RHOB</name>
<reference evidence="1 2" key="1">
    <citation type="journal article" date="2015" name="Stand. Genomic Sci.">
        <title>Genomic Encyclopedia of Bacterial and Archaeal Type Strains, Phase III: the genomes of soil and plant-associated and newly described type strains.</title>
        <authorList>
            <person name="Whitman W.B."/>
            <person name="Woyke T."/>
            <person name="Klenk H.P."/>
            <person name="Zhou Y."/>
            <person name="Lilburn T.G."/>
            <person name="Beck B.J."/>
            <person name="De Vos P."/>
            <person name="Vandamme P."/>
            <person name="Eisen J.A."/>
            <person name="Garrity G."/>
            <person name="Hugenholtz P."/>
            <person name="Kyrpides N.C."/>
        </authorList>
    </citation>
    <scope>NUCLEOTIDE SEQUENCE [LARGE SCALE GENOMIC DNA]</scope>
    <source>
        <strain evidence="1 2">CGMCC 1.5364</strain>
    </source>
</reference>